<dbReference type="GO" id="GO:0052906">
    <property type="term" value="F:tRNA (guanine(37)-N1)-methyltransferase activity"/>
    <property type="evidence" value="ECO:0007669"/>
    <property type="project" value="UniProtKB-EC"/>
</dbReference>
<dbReference type="AlphaFoldDB" id="A0A484H8F6"/>
<evidence type="ECO:0000256" key="3">
    <source>
        <dbReference type="ARBA" id="ARBA00007630"/>
    </source>
</evidence>
<comment type="catalytic activity">
    <reaction evidence="14">
        <text>guanosine(37) in tRNA + S-adenosyl-L-methionine = N(1)-methylguanosine(37) in tRNA + S-adenosyl-L-homocysteine + H(+)</text>
        <dbReference type="Rhea" id="RHEA:36899"/>
        <dbReference type="Rhea" id="RHEA-COMP:10145"/>
        <dbReference type="Rhea" id="RHEA-COMP:10147"/>
        <dbReference type="ChEBI" id="CHEBI:15378"/>
        <dbReference type="ChEBI" id="CHEBI:57856"/>
        <dbReference type="ChEBI" id="CHEBI:59789"/>
        <dbReference type="ChEBI" id="CHEBI:73542"/>
        <dbReference type="ChEBI" id="CHEBI:74269"/>
        <dbReference type="EC" id="2.1.1.228"/>
    </reaction>
</comment>
<dbReference type="InterPro" id="IPR029028">
    <property type="entry name" value="Alpha/beta_knot_MTases"/>
</dbReference>
<dbReference type="NCBIfam" id="NF000648">
    <property type="entry name" value="PRK00026.1"/>
    <property type="match status" value="1"/>
</dbReference>
<evidence type="ECO:0000256" key="8">
    <source>
        <dbReference type="ARBA" id="ARBA00022603"/>
    </source>
</evidence>
<dbReference type="CDD" id="cd18080">
    <property type="entry name" value="TrmD-like"/>
    <property type="match status" value="1"/>
</dbReference>
<proteinExistence type="inferred from homology"/>
<keyword evidence="10" id="KW-0949">S-adenosyl-L-methionine</keyword>
<dbReference type="Pfam" id="PF01746">
    <property type="entry name" value="tRNA_m1G_MT"/>
    <property type="match status" value="1"/>
</dbReference>
<evidence type="ECO:0000256" key="5">
    <source>
        <dbReference type="ARBA" id="ARBA00012807"/>
    </source>
</evidence>
<evidence type="ECO:0000256" key="13">
    <source>
        <dbReference type="ARBA" id="ARBA00033392"/>
    </source>
</evidence>
<dbReference type="Gene3D" id="1.10.1270.20">
    <property type="entry name" value="tRNA(m1g37)methyltransferase, domain 2"/>
    <property type="match status" value="1"/>
</dbReference>
<dbReference type="Gene3D" id="3.40.1280.10">
    <property type="match status" value="1"/>
</dbReference>
<gene>
    <name evidence="16" type="ORF">RIEGSTA812A_PEG_496</name>
</gene>
<keyword evidence="9 16" id="KW-0808">Transferase</keyword>
<sequence>MTSFRVCVFTLFPGMFPGPLGYSLAGKALEARIWSLETVNIRCFARDKRRTVDCAPFGGGPGMVMRADVIDAALQANHEPRMPLIYLTPRGRVLTQANVRTLASAGGLGILCGRFEGVDQRVLDKHGADELSIGDYILSGGEIAALVLVDSIVRLLPGVVQHMESLEEESFSQGLLEYPQYTRPRVWAGQAVPSVLVSGHHKRVAEWRHAQAEMVTRERRPDLWHRFAVTMSNGREGRASR</sequence>
<evidence type="ECO:0000313" key="16">
    <source>
        <dbReference type="EMBL" id="VBB69023.1"/>
    </source>
</evidence>
<dbReference type="GO" id="GO:0005829">
    <property type="term" value="C:cytosol"/>
    <property type="evidence" value="ECO:0007669"/>
    <property type="project" value="TreeGrafter"/>
</dbReference>
<keyword evidence="8 16" id="KW-0489">Methyltransferase</keyword>
<evidence type="ECO:0000256" key="12">
    <source>
        <dbReference type="ARBA" id="ARBA00029736"/>
    </source>
</evidence>
<feature type="domain" description="tRNA methyltransferase TRMD/TRM10-type" evidence="15">
    <location>
        <begin position="5"/>
        <end position="225"/>
    </location>
</feature>
<keyword evidence="11" id="KW-0819">tRNA processing</keyword>
<dbReference type="GO" id="GO:0002939">
    <property type="term" value="P:tRNA N1-guanine methylation"/>
    <property type="evidence" value="ECO:0007669"/>
    <property type="project" value="TreeGrafter"/>
</dbReference>
<comment type="function">
    <text evidence="1">Specifically methylates guanosine-37 in various tRNAs.</text>
</comment>
<evidence type="ECO:0000256" key="7">
    <source>
        <dbReference type="ARBA" id="ARBA00022490"/>
    </source>
</evidence>
<evidence type="ECO:0000256" key="2">
    <source>
        <dbReference type="ARBA" id="ARBA00004496"/>
    </source>
</evidence>
<dbReference type="InterPro" id="IPR023148">
    <property type="entry name" value="tRNA_m1G_MeTrfase_C_sf"/>
</dbReference>
<dbReference type="InterPro" id="IPR029026">
    <property type="entry name" value="tRNA_m1G_MTases_N"/>
</dbReference>
<reference evidence="16" key="1">
    <citation type="submission" date="2018-10" db="EMBL/GenBank/DDBJ databases">
        <authorList>
            <person name="Gruber-Vodicka H."/>
            <person name="Jaeckle O."/>
        </authorList>
    </citation>
    <scope>NUCLEOTIDE SEQUENCE</scope>
</reference>
<dbReference type="NCBIfam" id="TIGR00088">
    <property type="entry name" value="trmD"/>
    <property type="match status" value="1"/>
</dbReference>
<comment type="similarity">
    <text evidence="3">Belongs to the RNA methyltransferase TrmD family.</text>
</comment>
<dbReference type="PANTHER" id="PTHR46417:SF1">
    <property type="entry name" value="TRNA (GUANINE-N(1)-)-METHYLTRANSFERASE"/>
    <property type="match status" value="1"/>
</dbReference>
<dbReference type="SUPFAM" id="SSF75217">
    <property type="entry name" value="alpha/beta knot"/>
    <property type="match status" value="1"/>
</dbReference>
<evidence type="ECO:0000256" key="11">
    <source>
        <dbReference type="ARBA" id="ARBA00022694"/>
    </source>
</evidence>
<dbReference type="HAMAP" id="MF_00605">
    <property type="entry name" value="TrmD"/>
    <property type="match status" value="1"/>
</dbReference>
<name>A0A484H8F6_9ZZZZ</name>
<keyword evidence="7" id="KW-0963">Cytoplasm</keyword>
<dbReference type="InterPro" id="IPR002649">
    <property type="entry name" value="tRNA_m1G_MeTrfase_TrmD"/>
</dbReference>
<dbReference type="EC" id="2.1.1.228" evidence="5"/>
<dbReference type="PIRSF" id="PIRSF000386">
    <property type="entry name" value="tRNA_mtase"/>
    <property type="match status" value="1"/>
</dbReference>
<evidence type="ECO:0000256" key="1">
    <source>
        <dbReference type="ARBA" id="ARBA00002634"/>
    </source>
</evidence>
<evidence type="ECO:0000256" key="14">
    <source>
        <dbReference type="ARBA" id="ARBA00047783"/>
    </source>
</evidence>
<evidence type="ECO:0000256" key="9">
    <source>
        <dbReference type="ARBA" id="ARBA00022679"/>
    </source>
</evidence>
<protein>
    <recommendedName>
        <fullName evidence="6">tRNA (guanine-N(1)-)-methyltransferase</fullName>
        <ecNumber evidence="5">2.1.1.228</ecNumber>
    </recommendedName>
    <alternativeName>
        <fullName evidence="12">M1G-methyltransferase</fullName>
    </alternativeName>
    <alternativeName>
        <fullName evidence="13">tRNA [GM37] methyltransferase</fullName>
    </alternativeName>
</protein>
<dbReference type="PANTHER" id="PTHR46417">
    <property type="entry name" value="TRNA (GUANINE-N(1)-)-METHYLTRANSFERASE"/>
    <property type="match status" value="1"/>
</dbReference>
<accession>A0A484H8F6</accession>
<evidence type="ECO:0000256" key="10">
    <source>
        <dbReference type="ARBA" id="ARBA00022691"/>
    </source>
</evidence>
<evidence type="ECO:0000256" key="4">
    <source>
        <dbReference type="ARBA" id="ARBA00011738"/>
    </source>
</evidence>
<dbReference type="EMBL" id="LR026963">
    <property type="protein sequence ID" value="VBB69023.1"/>
    <property type="molecule type" value="Genomic_DNA"/>
</dbReference>
<evidence type="ECO:0000259" key="15">
    <source>
        <dbReference type="Pfam" id="PF01746"/>
    </source>
</evidence>
<comment type="subunit">
    <text evidence="4">Homodimer.</text>
</comment>
<comment type="subcellular location">
    <subcellularLocation>
        <location evidence="2">Cytoplasm</location>
    </subcellularLocation>
</comment>
<dbReference type="InterPro" id="IPR016009">
    <property type="entry name" value="tRNA_MeTrfase_TRMD/TRM10"/>
</dbReference>
<evidence type="ECO:0000256" key="6">
    <source>
        <dbReference type="ARBA" id="ARBA00014679"/>
    </source>
</evidence>
<organism evidence="16">
    <name type="scientific">invertebrate metagenome</name>
    <dbReference type="NCBI Taxonomy" id="1711999"/>
    <lineage>
        <taxon>unclassified sequences</taxon>
        <taxon>metagenomes</taxon>
        <taxon>organismal metagenomes</taxon>
    </lineage>
</organism>